<dbReference type="Gene3D" id="3.30.70.330">
    <property type="match status" value="1"/>
</dbReference>
<dbReference type="InterPro" id="IPR050374">
    <property type="entry name" value="RRT5_SRSF_SR"/>
</dbReference>
<dbReference type="Gene3D" id="1.20.120.1910">
    <property type="entry name" value="Cysteine-tRNA ligase, C-terminal anti-codon recognition domain"/>
    <property type="match status" value="1"/>
</dbReference>
<dbReference type="GO" id="GO:0003729">
    <property type="term" value="F:mRNA binding"/>
    <property type="evidence" value="ECO:0007669"/>
    <property type="project" value="TreeGrafter"/>
</dbReference>
<keyword evidence="2" id="KW-0862">Zinc</keyword>
<comment type="caution">
    <text evidence="8">The sequence shown here is derived from an EMBL/GenBank/DDBJ whole genome shotgun (WGS) entry which is preliminary data.</text>
</comment>
<name>A0A8J2SVL4_9STRA</name>
<evidence type="ECO:0000256" key="2">
    <source>
        <dbReference type="PROSITE-ProRule" id="PRU00047"/>
    </source>
</evidence>
<dbReference type="InterPro" id="IPR003034">
    <property type="entry name" value="SAP_dom"/>
</dbReference>
<dbReference type="GO" id="GO:0008270">
    <property type="term" value="F:zinc ion binding"/>
    <property type="evidence" value="ECO:0007669"/>
    <property type="project" value="UniProtKB-KW"/>
</dbReference>
<dbReference type="GO" id="GO:0006418">
    <property type="term" value="P:tRNA aminoacylation for protein translation"/>
    <property type="evidence" value="ECO:0007669"/>
    <property type="project" value="InterPro"/>
</dbReference>
<feature type="domain" description="RRM" evidence="5">
    <location>
        <begin position="93"/>
        <end position="171"/>
    </location>
</feature>
<dbReference type="SUPFAM" id="SSF54928">
    <property type="entry name" value="RNA-binding domain, RBD"/>
    <property type="match status" value="1"/>
</dbReference>
<gene>
    <name evidence="8" type="ORF">PECAL_4P25530</name>
</gene>
<dbReference type="SUPFAM" id="SSF47323">
    <property type="entry name" value="Anticodon-binding domain of a subclass of class I aminoacyl-tRNA synthetases"/>
    <property type="match status" value="1"/>
</dbReference>
<evidence type="ECO:0000256" key="1">
    <source>
        <dbReference type="ARBA" id="ARBA00022884"/>
    </source>
</evidence>
<dbReference type="SMART" id="SM00360">
    <property type="entry name" value="RRM"/>
    <property type="match status" value="1"/>
</dbReference>
<keyword evidence="9" id="KW-1185">Reference proteome</keyword>
<keyword evidence="2" id="KW-0863">Zinc-finger</keyword>
<dbReference type="SMART" id="SM00343">
    <property type="entry name" value="ZnF_C2HC"/>
    <property type="match status" value="1"/>
</dbReference>
<dbReference type="Gene3D" id="4.10.60.10">
    <property type="entry name" value="Zinc finger, CCHC-type"/>
    <property type="match status" value="1"/>
</dbReference>
<dbReference type="GO" id="GO:0005634">
    <property type="term" value="C:nucleus"/>
    <property type="evidence" value="ECO:0007669"/>
    <property type="project" value="TreeGrafter"/>
</dbReference>
<dbReference type="PROSITE" id="PS50102">
    <property type="entry name" value="RRM"/>
    <property type="match status" value="1"/>
</dbReference>
<evidence type="ECO:0000256" key="3">
    <source>
        <dbReference type="PROSITE-ProRule" id="PRU00176"/>
    </source>
</evidence>
<evidence type="ECO:0000313" key="8">
    <source>
        <dbReference type="EMBL" id="CAH0375227.1"/>
    </source>
</evidence>
<dbReference type="Proteomes" id="UP000789595">
    <property type="component" value="Unassembled WGS sequence"/>
</dbReference>
<evidence type="ECO:0000259" key="6">
    <source>
        <dbReference type="PROSITE" id="PS50158"/>
    </source>
</evidence>
<dbReference type="PROSITE" id="PS50158">
    <property type="entry name" value="ZF_CCHC"/>
    <property type="match status" value="1"/>
</dbReference>
<dbReference type="Pfam" id="PF02037">
    <property type="entry name" value="SAP"/>
    <property type="match status" value="1"/>
</dbReference>
<dbReference type="AlphaFoldDB" id="A0A8J2SVL4"/>
<evidence type="ECO:0000259" key="5">
    <source>
        <dbReference type="PROSITE" id="PS50102"/>
    </source>
</evidence>
<feature type="compositionally biased region" description="Basic and acidic residues" evidence="4">
    <location>
        <begin position="43"/>
        <end position="61"/>
    </location>
</feature>
<dbReference type="InterPro" id="IPR000504">
    <property type="entry name" value="RRM_dom"/>
</dbReference>
<dbReference type="SUPFAM" id="SSF57756">
    <property type="entry name" value="Retrovirus zinc finger-like domains"/>
    <property type="match status" value="1"/>
</dbReference>
<evidence type="ECO:0000259" key="7">
    <source>
        <dbReference type="PROSITE" id="PS50800"/>
    </source>
</evidence>
<dbReference type="InterPro" id="IPR001878">
    <property type="entry name" value="Znf_CCHC"/>
</dbReference>
<dbReference type="PROSITE" id="PS50800">
    <property type="entry name" value="SAP"/>
    <property type="match status" value="1"/>
</dbReference>
<feature type="domain" description="CCHC-type" evidence="6">
    <location>
        <begin position="68"/>
        <end position="83"/>
    </location>
</feature>
<dbReference type="InterPro" id="IPR009080">
    <property type="entry name" value="tRNAsynth_Ia_anticodon-bd"/>
</dbReference>
<accession>A0A8J2SVL4</accession>
<dbReference type="OrthoDB" id="1099063at2759"/>
<dbReference type="GO" id="GO:0004812">
    <property type="term" value="F:aminoacyl-tRNA ligase activity"/>
    <property type="evidence" value="ECO:0007669"/>
    <property type="project" value="InterPro"/>
</dbReference>
<protein>
    <submittedName>
        <fullName evidence="8">Uncharacterized protein</fullName>
    </submittedName>
</protein>
<dbReference type="Pfam" id="PF00076">
    <property type="entry name" value="RRM_1"/>
    <property type="match status" value="1"/>
</dbReference>
<dbReference type="InterPro" id="IPR036361">
    <property type="entry name" value="SAP_dom_sf"/>
</dbReference>
<organism evidence="8 9">
    <name type="scientific">Pelagomonas calceolata</name>
    <dbReference type="NCBI Taxonomy" id="35677"/>
    <lineage>
        <taxon>Eukaryota</taxon>
        <taxon>Sar</taxon>
        <taxon>Stramenopiles</taxon>
        <taxon>Ochrophyta</taxon>
        <taxon>Pelagophyceae</taxon>
        <taxon>Pelagomonadales</taxon>
        <taxon>Pelagomonadaceae</taxon>
        <taxon>Pelagomonas</taxon>
    </lineage>
</organism>
<dbReference type="Gene3D" id="1.10.720.30">
    <property type="entry name" value="SAP domain"/>
    <property type="match status" value="1"/>
</dbReference>
<dbReference type="GO" id="GO:0005524">
    <property type="term" value="F:ATP binding"/>
    <property type="evidence" value="ECO:0007669"/>
    <property type="project" value="InterPro"/>
</dbReference>
<dbReference type="InterPro" id="IPR012677">
    <property type="entry name" value="Nucleotide-bd_a/b_plait_sf"/>
</dbReference>
<dbReference type="SUPFAM" id="SSF68906">
    <property type="entry name" value="SAP domain"/>
    <property type="match status" value="1"/>
</dbReference>
<evidence type="ECO:0000256" key="4">
    <source>
        <dbReference type="SAM" id="MobiDB-lite"/>
    </source>
</evidence>
<dbReference type="Pfam" id="PF00098">
    <property type="entry name" value="zf-CCHC"/>
    <property type="match status" value="1"/>
</dbReference>
<dbReference type="InterPro" id="IPR036875">
    <property type="entry name" value="Znf_CCHC_sf"/>
</dbReference>
<dbReference type="GO" id="GO:0005737">
    <property type="term" value="C:cytoplasm"/>
    <property type="evidence" value="ECO:0007669"/>
    <property type="project" value="TreeGrafter"/>
</dbReference>
<keyword evidence="2" id="KW-0479">Metal-binding</keyword>
<reference evidence="8" key="1">
    <citation type="submission" date="2021-11" db="EMBL/GenBank/DDBJ databases">
        <authorList>
            <consortium name="Genoscope - CEA"/>
            <person name="William W."/>
        </authorList>
    </citation>
    <scope>NUCLEOTIDE SEQUENCE</scope>
</reference>
<dbReference type="EMBL" id="CAKKNE010000004">
    <property type="protein sequence ID" value="CAH0375227.1"/>
    <property type="molecule type" value="Genomic_DNA"/>
</dbReference>
<sequence length="375" mass="40439">MRRAMLAALGMRCAALAPRLRSARRLATPARLAPSPLDEDFLLPDRDRDGDGFGERPPPRRRETQKLCYKCGEPGHLARDCPSDAGGGDFQRTRVFVAGLDPAVQWYDLKDFFREAGFDVVYASVSAHADGSSKGCGVVQLASAEACDAAIRDLNGAALRGAAIAVREDRQERRRRGRGEAPPRAAARDAFSDRRGAFDEFGGLLPWVGAENGPLPAEVLALLADRDDARDAKDYAAADAIRDDVRDLYELRIDDRNRRCLPHAPPVAPRAPPTATVKAESDEAVVAALAGDVSFLDAPAEDATFDVADIDLDSILAKHGDAMRAALAAPDASAEDRDALEALRVPELKDRCRARDLRVGGTKAVLIDRLLGVEE</sequence>
<proteinExistence type="predicted"/>
<feature type="domain" description="SAP" evidence="7">
    <location>
        <begin position="340"/>
        <end position="374"/>
    </location>
</feature>
<dbReference type="PANTHER" id="PTHR23003">
    <property type="entry name" value="RNA RECOGNITION MOTIF RRM DOMAIN CONTAINING PROTEIN"/>
    <property type="match status" value="1"/>
</dbReference>
<feature type="region of interest" description="Disordered" evidence="4">
    <location>
        <begin position="169"/>
        <end position="189"/>
    </location>
</feature>
<dbReference type="SMART" id="SM00513">
    <property type="entry name" value="SAP"/>
    <property type="match status" value="1"/>
</dbReference>
<evidence type="ECO:0000313" key="9">
    <source>
        <dbReference type="Proteomes" id="UP000789595"/>
    </source>
</evidence>
<keyword evidence="1 3" id="KW-0694">RNA-binding</keyword>
<dbReference type="InterPro" id="IPR035979">
    <property type="entry name" value="RBD_domain_sf"/>
</dbReference>
<feature type="region of interest" description="Disordered" evidence="4">
    <location>
        <begin position="37"/>
        <end position="61"/>
    </location>
</feature>